<dbReference type="InterPro" id="IPR000182">
    <property type="entry name" value="GNAT_dom"/>
</dbReference>
<dbReference type="Gene3D" id="3.40.630.30">
    <property type="match status" value="1"/>
</dbReference>
<dbReference type="EMBL" id="DVMQ01000012">
    <property type="protein sequence ID" value="HIU23986.1"/>
    <property type="molecule type" value="Genomic_DNA"/>
</dbReference>
<evidence type="ECO:0000313" key="5">
    <source>
        <dbReference type="Proteomes" id="UP000824078"/>
    </source>
</evidence>
<keyword evidence="1" id="KW-0808">Transferase</keyword>
<reference evidence="4" key="1">
    <citation type="submission" date="2020-10" db="EMBL/GenBank/DDBJ databases">
        <authorList>
            <person name="Gilroy R."/>
        </authorList>
    </citation>
    <scope>NUCLEOTIDE SEQUENCE</scope>
    <source>
        <strain evidence="4">ChiHjej12B11-29160</strain>
    </source>
</reference>
<evidence type="ECO:0000259" key="3">
    <source>
        <dbReference type="PROSITE" id="PS51186"/>
    </source>
</evidence>
<evidence type="ECO:0000313" key="4">
    <source>
        <dbReference type="EMBL" id="HIU23986.1"/>
    </source>
</evidence>
<dbReference type="Proteomes" id="UP000824078">
    <property type="component" value="Unassembled WGS sequence"/>
</dbReference>
<dbReference type="Pfam" id="PF00583">
    <property type="entry name" value="Acetyltransf_1"/>
    <property type="match status" value="1"/>
</dbReference>
<gene>
    <name evidence="4" type="ORF">IAD17_03585</name>
</gene>
<evidence type="ECO:0000256" key="2">
    <source>
        <dbReference type="ARBA" id="ARBA00023315"/>
    </source>
</evidence>
<dbReference type="InterPro" id="IPR050832">
    <property type="entry name" value="Bact_Acetyltransf"/>
</dbReference>
<protein>
    <submittedName>
        <fullName evidence="4">GNAT family N-acetyltransferase</fullName>
    </submittedName>
</protein>
<sequence length="226" mass="24473">MTTTDPSQSAVALRPFNESDFASFAELLANLWHSESDRELSLLQGSEELSHHLSEATWGIVAEQSKPLGLCLVKLTSDLTLPTTAEGDANFGGALDAEVWEKRHAAFVEQAQALDGASACPDPICAAEDVLMNRTLEDDGASVGILQLLVLSPEARGLGLGRRLMQAGLSLIKAAGASRYRLSTDEGCDWHFYEHIGLTRIAEDTLMLPDDDADRAFSYFVYEGTL</sequence>
<comment type="caution">
    <text evidence="4">The sequence shown here is derived from an EMBL/GenBank/DDBJ whole genome shotgun (WGS) entry which is preliminary data.</text>
</comment>
<keyword evidence="2" id="KW-0012">Acyltransferase</keyword>
<dbReference type="AlphaFoldDB" id="A0A9D1HWE8"/>
<accession>A0A9D1HWE8</accession>
<dbReference type="PROSITE" id="PS51186">
    <property type="entry name" value="GNAT"/>
    <property type="match status" value="1"/>
</dbReference>
<proteinExistence type="predicted"/>
<dbReference type="SUPFAM" id="SSF55729">
    <property type="entry name" value="Acyl-CoA N-acyltransferases (Nat)"/>
    <property type="match status" value="1"/>
</dbReference>
<organism evidence="4 5">
    <name type="scientific">Candidatus Coprovicinus avistercoris</name>
    <dbReference type="NCBI Taxonomy" id="2840754"/>
    <lineage>
        <taxon>Bacteria</taxon>
        <taxon>Bacillati</taxon>
        <taxon>Actinomycetota</taxon>
        <taxon>Coriobacteriia</taxon>
        <taxon>Coriobacteriales</taxon>
        <taxon>Coriobacteriaceae</taxon>
        <taxon>Coriobacteriaceae incertae sedis</taxon>
        <taxon>Candidatus Coprovicinus</taxon>
    </lineage>
</organism>
<dbReference type="InterPro" id="IPR016181">
    <property type="entry name" value="Acyl_CoA_acyltransferase"/>
</dbReference>
<evidence type="ECO:0000256" key="1">
    <source>
        <dbReference type="ARBA" id="ARBA00022679"/>
    </source>
</evidence>
<reference evidence="4" key="2">
    <citation type="journal article" date="2021" name="PeerJ">
        <title>Extensive microbial diversity within the chicken gut microbiome revealed by metagenomics and culture.</title>
        <authorList>
            <person name="Gilroy R."/>
            <person name="Ravi A."/>
            <person name="Getino M."/>
            <person name="Pursley I."/>
            <person name="Horton D.L."/>
            <person name="Alikhan N.F."/>
            <person name="Baker D."/>
            <person name="Gharbi K."/>
            <person name="Hall N."/>
            <person name="Watson M."/>
            <person name="Adriaenssens E.M."/>
            <person name="Foster-Nyarko E."/>
            <person name="Jarju S."/>
            <person name="Secka A."/>
            <person name="Antonio M."/>
            <person name="Oren A."/>
            <person name="Chaudhuri R.R."/>
            <person name="La Ragione R."/>
            <person name="Hildebrand F."/>
            <person name="Pallen M.J."/>
        </authorList>
    </citation>
    <scope>NUCLEOTIDE SEQUENCE</scope>
    <source>
        <strain evidence="4">ChiHjej12B11-29160</strain>
    </source>
</reference>
<name>A0A9D1HWE8_9ACTN</name>
<feature type="domain" description="N-acetyltransferase" evidence="3">
    <location>
        <begin position="11"/>
        <end position="224"/>
    </location>
</feature>
<dbReference type="GO" id="GO:0016747">
    <property type="term" value="F:acyltransferase activity, transferring groups other than amino-acyl groups"/>
    <property type="evidence" value="ECO:0007669"/>
    <property type="project" value="InterPro"/>
</dbReference>
<dbReference type="CDD" id="cd04301">
    <property type="entry name" value="NAT_SF"/>
    <property type="match status" value="1"/>
</dbReference>
<dbReference type="PANTHER" id="PTHR43877">
    <property type="entry name" value="AMINOALKYLPHOSPHONATE N-ACETYLTRANSFERASE-RELATED-RELATED"/>
    <property type="match status" value="1"/>
</dbReference>